<accession>E1YDA4</accession>
<proteinExistence type="predicted"/>
<dbReference type="EMBL" id="FR695868">
    <property type="protein sequence ID" value="CBX28548.1"/>
    <property type="molecule type" value="Genomic_DNA"/>
</dbReference>
<organism evidence="1">
    <name type="scientific">uncultured Desulfobacterium sp</name>
    <dbReference type="NCBI Taxonomy" id="201089"/>
    <lineage>
        <taxon>Bacteria</taxon>
        <taxon>Pseudomonadati</taxon>
        <taxon>Thermodesulfobacteriota</taxon>
        <taxon>Desulfobacteria</taxon>
        <taxon>Desulfobacterales</taxon>
        <taxon>Desulfobacteriaceae</taxon>
        <taxon>Desulfobacterium</taxon>
        <taxon>environmental samples</taxon>
    </lineage>
</organism>
<gene>
    <name evidence="1" type="ORF">N47_G38720</name>
</gene>
<protein>
    <submittedName>
        <fullName evidence="1">Uncharacterized protein</fullName>
    </submittedName>
</protein>
<evidence type="ECO:0000313" key="1">
    <source>
        <dbReference type="EMBL" id="CBX28548.1"/>
    </source>
</evidence>
<reference evidence="1" key="1">
    <citation type="journal article" date="2011" name="Environ. Microbiol.">
        <title>Genomic insights into the metabolic potential of the polycyclic aromatic hydrocarbon degrading sulfate-reducing Deltaproteobacterium N47.</title>
        <authorList>
            <person name="Bergmann F."/>
            <person name="Selesi D."/>
            <person name="Weinmaier T."/>
            <person name="Tischler P."/>
            <person name="Rattei T."/>
            <person name="Meckenstock R.U."/>
        </authorList>
    </citation>
    <scope>NUCLEOTIDE SEQUENCE</scope>
</reference>
<sequence>MDGVNFDMRIDRSIEKVPVLAAIGVEKTGRKRVLGFPGRG</sequence>
<dbReference type="AlphaFoldDB" id="E1YDA4"/>
<name>E1YDA4_9BACT</name>